<keyword evidence="6" id="KW-1185">Reference proteome</keyword>
<sequence length="525" mass="60712">MMSLLYKKRRVQKLNVNELHLNGWSLEPIGADDLKAFPCKESPIFNVDPNAFKGLQSSYDRVRLFDAPFAHIVNNNKVNKYCSHCLRLPEEGKELQHCGACAFAKYCSKDCQKLAWKMHRTECRRLNGVFPNLPLTEVLFLSRCIDKVIFLEEFGDKFGWEKVRKWSDVMGHHDDIRADKEKMAHFEKIYTKISAFRKEEMIDKDKFFDIFCKVTINSHSVHTNGGDEIGMSMDLGVSMYDHSCRPNCTMVFDGYRVFLRPLSQEISPYDTKRSFISYIDVGRSRYQRRLELKGKWYFDCQCDRCKDPEDDILTSIQCANKACDEPLITSEDAGPMMIVCPKCKTIAPEDYVVAAQELMKTLPVRFDPKTPLNVVEEELKKAETLLHPQNIYINRMKTTICHITGKFEQAIDMQKLVYENYKRCFPAMDRHNGFQLINIVRSLIEAGDRKSAVPYAFDAMTIFEVCFGMDHPYYLQTLALWTFLEKDIPKTDEELLKLTIYGDTRPVNIGAYLGTTSIPGYKPDA</sequence>
<dbReference type="PROSITE" id="PS50865">
    <property type="entry name" value="ZF_MYND_2"/>
    <property type="match status" value="1"/>
</dbReference>
<keyword evidence="1" id="KW-0479">Metal-binding</keyword>
<evidence type="ECO:0000259" key="5">
    <source>
        <dbReference type="PROSITE" id="PS50865"/>
    </source>
</evidence>
<dbReference type="InterPro" id="IPR002893">
    <property type="entry name" value="Znf_MYND"/>
</dbReference>
<feature type="domain" description="MYND-type" evidence="5">
    <location>
        <begin position="82"/>
        <end position="123"/>
    </location>
</feature>
<dbReference type="GO" id="GO:0008270">
    <property type="term" value="F:zinc ion binding"/>
    <property type="evidence" value="ECO:0007669"/>
    <property type="project" value="UniProtKB-KW"/>
</dbReference>
<keyword evidence="3" id="KW-0862">Zinc</keyword>
<dbReference type="Gene3D" id="2.170.270.10">
    <property type="entry name" value="SET domain"/>
    <property type="match status" value="1"/>
</dbReference>
<dbReference type="SUPFAM" id="SSF82199">
    <property type="entry name" value="SET domain"/>
    <property type="match status" value="1"/>
</dbReference>
<dbReference type="Proteomes" id="UP000492821">
    <property type="component" value="Unassembled WGS sequence"/>
</dbReference>
<accession>A0A7E4ZU85</accession>
<dbReference type="WBParaSite" id="Pan_g17588.t1">
    <property type="protein sequence ID" value="Pan_g17588.t1"/>
    <property type="gene ID" value="Pan_g17588"/>
</dbReference>
<evidence type="ECO:0000256" key="3">
    <source>
        <dbReference type="ARBA" id="ARBA00022833"/>
    </source>
</evidence>
<dbReference type="InterPro" id="IPR046341">
    <property type="entry name" value="SET_dom_sf"/>
</dbReference>
<organism evidence="6 7">
    <name type="scientific">Panagrellus redivivus</name>
    <name type="common">Microworm</name>
    <dbReference type="NCBI Taxonomy" id="6233"/>
    <lineage>
        <taxon>Eukaryota</taxon>
        <taxon>Metazoa</taxon>
        <taxon>Ecdysozoa</taxon>
        <taxon>Nematoda</taxon>
        <taxon>Chromadorea</taxon>
        <taxon>Rhabditida</taxon>
        <taxon>Tylenchina</taxon>
        <taxon>Panagrolaimomorpha</taxon>
        <taxon>Panagrolaimoidea</taxon>
        <taxon>Panagrolaimidae</taxon>
        <taxon>Panagrellus</taxon>
    </lineage>
</organism>
<evidence type="ECO:0000313" key="6">
    <source>
        <dbReference type="Proteomes" id="UP000492821"/>
    </source>
</evidence>
<evidence type="ECO:0000256" key="4">
    <source>
        <dbReference type="PROSITE-ProRule" id="PRU00134"/>
    </source>
</evidence>
<evidence type="ECO:0000256" key="2">
    <source>
        <dbReference type="ARBA" id="ARBA00022771"/>
    </source>
</evidence>
<reference evidence="7" key="2">
    <citation type="submission" date="2020-10" db="UniProtKB">
        <authorList>
            <consortium name="WormBaseParasite"/>
        </authorList>
    </citation>
    <scope>IDENTIFICATION</scope>
</reference>
<reference evidence="6" key="1">
    <citation type="journal article" date="2013" name="Genetics">
        <title>The draft genome and transcriptome of Panagrellus redivivus are shaped by the harsh demands of a free-living lifestyle.</title>
        <authorList>
            <person name="Srinivasan J."/>
            <person name="Dillman A.R."/>
            <person name="Macchietto M.G."/>
            <person name="Heikkinen L."/>
            <person name="Lakso M."/>
            <person name="Fracchia K.M."/>
            <person name="Antoshechkin I."/>
            <person name="Mortazavi A."/>
            <person name="Wong G."/>
            <person name="Sternberg P.W."/>
        </authorList>
    </citation>
    <scope>NUCLEOTIDE SEQUENCE [LARGE SCALE GENOMIC DNA]</scope>
    <source>
        <strain evidence="6">MT8872</strain>
    </source>
</reference>
<dbReference type="PANTHER" id="PTHR12197">
    <property type="entry name" value="HISTONE-LYSINE N-METHYLTRANSFERASE SMYD"/>
    <property type="match status" value="1"/>
</dbReference>
<name>A0A7E4ZU85_PANRE</name>
<dbReference type="GO" id="GO:0005634">
    <property type="term" value="C:nucleus"/>
    <property type="evidence" value="ECO:0007669"/>
    <property type="project" value="TreeGrafter"/>
</dbReference>
<evidence type="ECO:0000256" key="1">
    <source>
        <dbReference type="ARBA" id="ARBA00022723"/>
    </source>
</evidence>
<dbReference type="Pfam" id="PF01753">
    <property type="entry name" value="zf-MYND"/>
    <property type="match status" value="1"/>
</dbReference>
<dbReference type="SUPFAM" id="SSF144232">
    <property type="entry name" value="HIT/MYND zinc finger-like"/>
    <property type="match status" value="1"/>
</dbReference>
<dbReference type="PANTHER" id="PTHR12197:SF300">
    <property type="entry name" value="HISTONE-LYSINE N-METHYLTRANSFERASE SET-18"/>
    <property type="match status" value="1"/>
</dbReference>
<dbReference type="InterPro" id="IPR050869">
    <property type="entry name" value="H3K4_H4K5_MeTrfase"/>
</dbReference>
<dbReference type="Gene3D" id="6.10.140.2220">
    <property type="match status" value="1"/>
</dbReference>
<dbReference type="Gene3D" id="1.25.40.10">
    <property type="entry name" value="Tetratricopeptide repeat domain"/>
    <property type="match status" value="1"/>
</dbReference>
<evidence type="ECO:0000313" key="7">
    <source>
        <dbReference type="WBParaSite" id="Pan_g17588.t1"/>
    </source>
</evidence>
<dbReference type="PROSITE" id="PS01360">
    <property type="entry name" value="ZF_MYND_1"/>
    <property type="match status" value="1"/>
</dbReference>
<dbReference type="AlphaFoldDB" id="A0A7E4ZU85"/>
<proteinExistence type="predicted"/>
<keyword evidence="2 4" id="KW-0863">Zinc-finger</keyword>
<protein>
    <submittedName>
        <fullName evidence="7">MYND-type domain-containing protein</fullName>
    </submittedName>
</protein>
<dbReference type="InterPro" id="IPR011990">
    <property type="entry name" value="TPR-like_helical_dom_sf"/>
</dbReference>